<feature type="signal peptide" evidence="1">
    <location>
        <begin position="1"/>
        <end position="24"/>
    </location>
</feature>
<dbReference type="PaxDb" id="1198114-AciX9_2425"/>
<dbReference type="InterPro" id="IPR036514">
    <property type="entry name" value="SGNH_hydro_sf"/>
</dbReference>
<evidence type="ECO:0000313" key="2">
    <source>
        <dbReference type="EMBL" id="ADW69461.1"/>
    </source>
</evidence>
<dbReference type="Proteomes" id="UP000000343">
    <property type="component" value="Chromosome"/>
</dbReference>
<dbReference type="KEGG" id="acm:AciX9_2425"/>
<gene>
    <name evidence="2" type="ordered locus">AciX9_2425</name>
</gene>
<feature type="chain" id="PRO_5003233698" evidence="1">
    <location>
        <begin position="25"/>
        <end position="377"/>
    </location>
</feature>
<keyword evidence="3" id="KW-1185">Reference proteome</keyword>
<dbReference type="EMBL" id="CP002480">
    <property type="protein sequence ID" value="ADW69461.1"/>
    <property type="molecule type" value="Genomic_DNA"/>
</dbReference>
<dbReference type="GO" id="GO:0016788">
    <property type="term" value="F:hydrolase activity, acting on ester bonds"/>
    <property type="evidence" value="ECO:0007669"/>
    <property type="project" value="UniProtKB-ARBA"/>
</dbReference>
<sequence length="377" mass="38688">MSRCSVVGPFVTLLSLSACTSLLAGCSSSGGTAIPPHIVATQHILFVGDSFTHGRYAPVRTYNSTPGTGGLGSTAASPLVVDENFNTTVTAREENSPGETGPWGGIPGIFAELAAEAAIPYDVHIEAISATSLNKNYQAAQSVIAQSVWNTVVLQEATFEPIPPSLSGDSISKPATFCSAVGTIEQGVHAAAPSASVYLYETGAPADTAYGNSTASSAFSDSAYLSALGTLTDAYHDAYLTAATQDGHIAGVAATGDAWSRAWSEGIANPDPYGGSAAGVSLTFNYQPGSQPSTTSKPTDAGFHHPSIYGAYLNGLVLFQKITGTDVRTFGGTEKAAQTLGISAAVAVQLQQIAWESVTMQNTQLVHPTVNACALTQ</sequence>
<dbReference type="PROSITE" id="PS51257">
    <property type="entry name" value="PROKAR_LIPOPROTEIN"/>
    <property type="match status" value="1"/>
</dbReference>
<proteinExistence type="predicted"/>
<accession>E8X5B4</accession>
<evidence type="ECO:0000313" key="3">
    <source>
        <dbReference type="Proteomes" id="UP000000343"/>
    </source>
</evidence>
<dbReference type="eggNOG" id="ENOG502ZC6D">
    <property type="taxonomic scope" value="Bacteria"/>
</dbReference>
<dbReference type="AlphaFoldDB" id="E8X5B4"/>
<dbReference type="Gene3D" id="3.40.50.1110">
    <property type="entry name" value="SGNH hydrolase"/>
    <property type="match status" value="1"/>
</dbReference>
<keyword evidence="1" id="KW-0732">Signal</keyword>
<organism evidence="3">
    <name type="scientific">Granulicella tundricola (strain ATCC BAA-1859 / DSM 23138 / MP5ACTX9)</name>
    <dbReference type="NCBI Taxonomy" id="1198114"/>
    <lineage>
        <taxon>Bacteria</taxon>
        <taxon>Pseudomonadati</taxon>
        <taxon>Acidobacteriota</taxon>
        <taxon>Terriglobia</taxon>
        <taxon>Terriglobales</taxon>
        <taxon>Acidobacteriaceae</taxon>
        <taxon>Granulicella</taxon>
    </lineage>
</organism>
<reference evidence="3" key="1">
    <citation type="submission" date="2011-01" db="EMBL/GenBank/DDBJ databases">
        <title>Complete sequence of chromosome of Acidobacterium sp. MP5ACTX9.</title>
        <authorList>
            <consortium name="US DOE Joint Genome Institute"/>
            <person name="Lucas S."/>
            <person name="Copeland A."/>
            <person name="Lapidus A."/>
            <person name="Cheng J.-F."/>
            <person name="Goodwin L."/>
            <person name="Pitluck S."/>
            <person name="Teshima H."/>
            <person name="Detter J.C."/>
            <person name="Han C."/>
            <person name="Tapia R."/>
            <person name="Land M."/>
            <person name="Hauser L."/>
            <person name="Kyrpides N."/>
            <person name="Ivanova N."/>
            <person name="Ovchinnikova G."/>
            <person name="Pagani I."/>
            <person name="Rawat S.R."/>
            <person name="Mannisto M."/>
            <person name="Haggblom M.M."/>
            <person name="Woyke T."/>
        </authorList>
    </citation>
    <scope>NUCLEOTIDE SEQUENCE [LARGE SCALE GENOMIC DNA]</scope>
    <source>
        <strain evidence="3">MP5ACTX9</strain>
    </source>
</reference>
<name>E8X5B4_GRATM</name>
<evidence type="ECO:0000256" key="1">
    <source>
        <dbReference type="SAM" id="SignalP"/>
    </source>
</evidence>
<dbReference type="HOGENOM" id="CLU_053479_0_0_0"/>
<protein>
    <submittedName>
        <fullName evidence="2">Uncharacterized protein</fullName>
    </submittedName>
</protein>